<dbReference type="AlphaFoldDB" id="A0A0S1XF52"/>
<protein>
    <recommendedName>
        <fullName evidence="2">DUF7982 domain-containing protein</fullName>
    </recommendedName>
</protein>
<evidence type="ECO:0000259" key="2">
    <source>
        <dbReference type="Pfam" id="PF25939"/>
    </source>
</evidence>
<name>A0A0S1XF52_THEBA</name>
<reference evidence="3 4" key="1">
    <citation type="journal article" date="2016" name="Genome Announc.">
        <title>Complete genome sequence of the hyperthermophilic and piezophilic archaeon Thermococcus barophilus Ch5, capable of growth at the expense of hydrogenogenesis from carbon monoxide and formate.</title>
        <authorList>
            <person name="Oger P."/>
            <person name="Sokolova T.G."/>
            <person name="Kozhevnikova D.A."/>
            <person name="Taranov E.A."/>
            <person name="Vannier P."/>
            <person name="Lee H.S."/>
            <person name="Kwon K.K."/>
            <person name="Kang S.G."/>
            <person name="Lee J.H."/>
            <person name="Bonch-Osmolovskaya E.A."/>
            <person name="Lebedinsky A.V."/>
        </authorList>
    </citation>
    <scope>NUCLEOTIDE SEQUENCE [LARGE SCALE GENOMIC DNA]</scope>
    <source>
        <strain evidence="4">Ch5</strain>
    </source>
</reference>
<keyword evidence="1" id="KW-0472">Membrane</keyword>
<organism evidence="3 4">
    <name type="scientific">Thermococcus barophilus</name>
    <dbReference type="NCBI Taxonomy" id="55802"/>
    <lineage>
        <taxon>Archaea</taxon>
        <taxon>Methanobacteriati</taxon>
        <taxon>Methanobacteriota</taxon>
        <taxon>Thermococci</taxon>
        <taxon>Thermococcales</taxon>
        <taxon>Thermococcaceae</taxon>
        <taxon>Thermococcus</taxon>
    </lineage>
</organism>
<evidence type="ECO:0000313" key="4">
    <source>
        <dbReference type="Proteomes" id="UP000066042"/>
    </source>
</evidence>
<dbReference type="STRING" id="55802.TBCH5v1_2513"/>
<feature type="transmembrane region" description="Helical" evidence="1">
    <location>
        <begin position="30"/>
        <end position="47"/>
    </location>
</feature>
<dbReference type="GeneID" id="26137726"/>
<feature type="transmembrane region" description="Helical" evidence="1">
    <location>
        <begin position="7"/>
        <end position="24"/>
    </location>
</feature>
<dbReference type="RefSeq" id="WP_056934794.1">
    <property type="nucleotide sequence ID" value="NZ_CP013050.1"/>
</dbReference>
<dbReference type="PATRIC" id="fig|55802.8.peg.2499"/>
<keyword evidence="1" id="KW-1133">Transmembrane helix</keyword>
<dbReference type="Proteomes" id="UP000066042">
    <property type="component" value="Chromosome"/>
</dbReference>
<keyword evidence="1" id="KW-0812">Transmembrane</keyword>
<feature type="domain" description="DUF7982" evidence="2">
    <location>
        <begin position="10"/>
        <end position="230"/>
    </location>
</feature>
<evidence type="ECO:0000313" key="3">
    <source>
        <dbReference type="EMBL" id="ALM76404.1"/>
    </source>
</evidence>
<dbReference type="Pfam" id="PF25939">
    <property type="entry name" value="DUF7982"/>
    <property type="match status" value="1"/>
</dbReference>
<gene>
    <name evidence="3" type="ORF">TBCH5v1_2513</name>
</gene>
<dbReference type="EMBL" id="CP013050">
    <property type="protein sequence ID" value="ALM76404.1"/>
    <property type="molecule type" value="Genomic_DNA"/>
</dbReference>
<proteinExistence type="predicted"/>
<evidence type="ECO:0000256" key="1">
    <source>
        <dbReference type="SAM" id="Phobius"/>
    </source>
</evidence>
<dbReference type="InterPro" id="IPR058288">
    <property type="entry name" value="DUF7982"/>
</dbReference>
<accession>A0A0S1XF52</accession>
<sequence>MELKHIVSGSLAGIGVAILLYGFLNVNTSYINLGIAGIFLSAVILTIKSSEYIKKDAALRILIPYMNLFEKFVDNLSLEGNAVYIPPYQNLPEGGVFIPLKENFEIDVGRLNEKTVFLTDVPKESQMGTLLTPLGVELLKKYEEHLEYSLSNTSYAEVESVAGAVLRALGLAKSVYIEDQENSFRVVIQPEFKCKKVDVCEKVACPICSSVLLGLAKATNQLIYVESFEKKDYGIEIKARKLGGIREWM</sequence>